<dbReference type="CDD" id="cd17366">
    <property type="entry name" value="MFS_ProP"/>
    <property type="match status" value="1"/>
</dbReference>
<reference evidence="10 11" key="1">
    <citation type="submission" date="2022-08" db="EMBL/GenBank/DDBJ databases">
        <title>Taxonomy of Curtobacterium flaccumfaciens.</title>
        <authorList>
            <person name="Osdaghi E."/>
            <person name="Taghavi S.M."/>
            <person name="Hamidizade M."/>
            <person name="Abachi H."/>
            <person name="Fazliarab A."/>
            <person name="Baeyen S."/>
            <person name="Portier P."/>
            <person name="Van Vaerenbergh J."/>
            <person name="Jacques M.-A."/>
        </authorList>
    </citation>
    <scope>NUCLEOTIDE SEQUENCE [LARGE SCALE GENOMIC DNA]</scope>
    <source>
        <strain evidence="10 11">LMG8786T</strain>
    </source>
</reference>
<feature type="transmembrane region" description="Helical" evidence="8">
    <location>
        <begin position="273"/>
        <end position="294"/>
    </location>
</feature>
<protein>
    <submittedName>
        <fullName evidence="10">Glycine betaine/L-proline transporter ProP</fullName>
    </submittedName>
</protein>
<feature type="transmembrane region" description="Helical" evidence="8">
    <location>
        <begin position="185"/>
        <end position="208"/>
    </location>
</feature>
<keyword evidence="7 8" id="KW-0472">Membrane</keyword>
<evidence type="ECO:0000256" key="6">
    <source>
        <dbReference type="ARBA" id="ARBA00022989"/>
    </source>
</evidence>
<dbReference type="Pfam" id="PF00083">
    <property type="entry name" value="Sugar_tr"/>
    <property type="match status" value="1"/>
</dbReference>
<feature type="transmembrane region" description="Helical" evidence="8">
    <location>
        <begin position="83"/>
        <end position="104"/>
    </location>
</feature>
<feature type="transmembrane region" description="Helical" evidence="8">
    <location>
        <begin position="395"/>
        <end position="418"/>
    </location>
</feature>
<dbReference type="InterPro" id="IPR051084">
    <property type="entry name" value="H+-coupled_symporters"/>
</dbReference>
<evidence type="ECO:0000313" key="10">
    <source>
        <dbReference type="EMBL" id="MCS6521987.1"/>
    </source>
</evidence>
<proteinExistence type="predicted"/>
<feature type="domain" description="Major facilitator superfamily (MFS) profile" evidence="9">
    <location>
        <begin position="44"/>
        <end position="462"/>
    </location>
</feature>
<dbReference type="EMBL" id="JANVAD010000002">
    <property type="protein sequence ID" value="MCS6521987.1"/>
    <property type="molecule type" value="Genomic_DNA"/>
</dbReference>
<feature type="transmembrane region" description="Helical" evidence="8">
    <location>
        <begin position="438"/>
        <end position="456"/>
    </location>
</feature>
<dbReference type="GeneID" id="95323460"/>
<dbReference type="PROSITE" id="PS00217">
    <property type="entry name" value="SUGAR_TRANSPORT_2"/>
    <property type="match status" value="1"/>
</dbReference>
<evidence type="ECO:0000259" key="9">
    <source>
        <dbReference type="PROSITE" id="PS50850"/>
    </source>
</evidence>
<evidence type="ECO:0000256" key="4">
    <source>
        <dbReference type="ARBA" id="ARBA00022692"/>
    </source>
</evidence>
<keyword evidence="2" id="KW-0813">Transport</keyword>
<dbReference type="Gene3D" id="1.20.1250.20">
    <property type="entry name" value="MFS general substrate transporter like domains"/>
    <property type="match status" value="2"/>
</dbReference>
<dbReference type="SUPFAM" id="SSF103473">
    <property type="entry name" value="MFS general substrate transporter"/>
    <property type="match status" value="1"/>
</dbReference>
<dbReference type="PROSITE" id="PS00216">
    <property type="entry name" value="SUGAR_TRANSPORT_1"/>
    <property type="match status" value="1"/>
</dbReference>
<keyword evidence="3" id="KW-1003">Cell membrane</keyword>
<dbReference type="InterPro" id="IPR020846">
    <property type="entry name" value="MFS_dom"/>
</dbReference>
<evidence type="ECO:0000256" key="2">
    <source>
        <dbReference type="ARBA" id="ARBA00022448"/>
    </source>
</evidence>
<dbReference type="Proteomes" id="UP001652264">
    <property type="component" value="Unassembled WGS sequence"/>
</dbReference>
<feature type="transmembrane region" description="Helical" evidence="8">
    <location>
        <begin position="364"/>
        <end position="383"/>
    </location>
</feature>
<dbReference type="InterPro" id="IPR036259">
    <property type="entry name" value="MFS_trans_sf"/>
</dbReference>
<keyword evidence="5" id="KW-0769">Symport</keyword>
<keyword evidence="6 8" id="KW-1133">Transmembrane helix</keyword>
<evidence type="ECO:0000256" key="3">
    <source>
        <dbReference type="ARBA" id="ARBA00022475"/>
    </source>
</evidence>
<organism evidence="10 11">
    <name type="scientific">Curtobacterium citreum</name>
    <dbReference type="NCBI Taxonomy" id="2036"/>
    <lineage>
        <taxon>Bacteria</taxon>
        <taxon>Bacillati</taxon>
        <taxon>Actinomycetota</taxon>
        <taxon>Actinomycetes</taxon>
        <taxon>Micrococcales</taxon>
        <taxon>Microbacteriaceae</taxon>
        <taxon>Curtobacterium</taxon>
    </lineage>
</organism>
<name>A0ABT2HFE9_9MICO</name>
<feature type="transmembrane region" description="Helical" evidence="8">
    <location>
        <begin position="140"/>
        <end position="164"/>
    </location>
</feature>
<dbReference type="PANTHER" id="PTHR43528">
    <property type="entry name" value="ALPHA-KETOGLUTARATE PERMEASE"/>
    <property type="match status" value="1"/>
</dbReference>
<feature type="transmembrane region" description="Helical" evidence="8">
    <location>
        <begin position="220"/>
        <end position="237"/>
    </location>
</feature>
<dbReference type="PANTHER" id="PTHR43528:SF1">
    <property type="entry name" value="ALPHA-KETOGLUTARATE PERMEASE"/>
    <property type="match status" value="1"/>
</dbReference>
<dbReference type="InterPro" id="IPR005829">
    <property type="entry name" value="Sugar_transporter_CS"/>
</dbReference>
<accession>A0ABT2HFE9</accession>
<keyword evidence="4 8" id="KW-0812">Transmembrane</keyword>
<dbReference type="PROSITE" id="PS50850">
    <property type="entry name" value="MFS"/>
    <property type="match status" value="1"/>
</dbReference>
<dbReference type="NCBIfam" id="NF007927">
    <property type="entry name" value="PRK10642.1"/>
    <property type="match status" value="1"/>
</dbReference>
<sequence length="525" mass="56388">MAPHEARNQQGDRPLRTKAAAKRARRKLTEDDVTVVEESLLKRAVAAAALGNAMEWFDFGIFAYLTVTISKVFLPEGDPTSNLVATFGFFAAAFIVRPIGGAVFGPIGDKIGRQKVLALTMILMAAGTLMIGLIPSYSTIGFWAPVLLLVARFVQGFSTGGEYGGAATFIAEYSPDKRRGFMGSWLEFGTLAGYVLGASIVTVLQYAMPEDALLSWGWRIPFIVAGPLGLIGLYLRLKLEETPAFQKQQEQAAERESQKTPFLKLFAENWRSLIVCIGLVLVFNVTDYMLLSYMPTYLETNLGQNATFGLILIVIVMILMMVVITFGGRLSDRFGRRPVLAAGCIGFLVLSWPALKLVQTGTGVGVFTGLLLLGLVLVTFTSTMPSTLPALFPTIIRYGALAIAFNVSVSLFGGTTPLATQALIAGAKDAGLSWAEDIPAFYLMAAAVIGLVAVYFTKETAATPLMGSGPTVAHEDEIADVIKDYNDPTSELAQSDWAKDFSTSEIPIISGDAPKPGKDKETTGA</sequence>
<dbReference type="InterPro" id="IPR005828">
    <property type="entry name" value="MFS_sugar_transport-like"/>
</dbReference>
<keyword evidence="11" id="KW-1185">Reference proteome</keyword>
<feature type="transmembrane region" description="Helical" evidence="8">
    <location>
        <begin position="339"/>
        <end position="358"/>
    </location>
</feature>
<evidence type="ECO:0000256" key="7">
    <source>
        <dbReference type="ARBA" id="ARBA00023136"/>
    </source>
</evidence>
<comment type="subcellular location">
    <subcellularLocation>
        <location evidence="1">Cell membrane</location>
        <topology evidence="1">Multi-pass membrane protein</topology>
    </subcellularLocation>
</comment>
<feature type="transmembrane region" description="Helical" evidence="8">
    <location>
        <begin position="306"/>
        <end position="327"/>
    </location>
</feature>
<evidence type="ECO:0000256" key="8">
    <source>
        <dbReference type="SAM" id="Phobius"/>
    </source>
</evidence>
<feature type="transmembrane region" description="Helical" evidence="8">
    <location>
        <begin position="116"/>
        <end position="134"/>
    </location>
</feature>
<comment type="caution">
    <text evidence="10">The sequence shown here is derived from an EMBL/GenBank/DDBJ whole genome shotgun (WGS) entry which is preliminary data.</text>
</comment>
<evidence type="ECO:0000313" key="11">
    <source>
        <dbReference type="Proteomes" id="UP001652264"/>
    </source>
</evidence>
<dbReference type="RefSeq" id="WP_229666838.1">
    <property type="nucleotide sequence ID" value="NZ_BMNV01000005.1"/>
</dbReference>
<evidence type="ECO:0000256" key="5">
    <source>
        <dbReference type="ARBA" id="ARBA00022847"/>
    </source>
</evidence>
<gene>
    <name evidence="10" type="primary">proP</name>
    <name evidence="10" type="ORF">NYQ28_05340</name>
</gene>
<evidence type="ECO:0000256" key="1">
    <source>
        <dbReference type="ARBA" id="ARBA00004651"/>
    </source>
</evidence>